<feature type="domain" description="Ketopantoate reductase C-terminal" evidence="9">
    <location>
        <begin position="206"/>
        <end position="323"/>
    </location>
</feature>
<dbReference type="InterPro" id="IPR013332">
    <property type="entry name" value="KPR_N"/>
</dbReference>
<dbReference type="NCBIfam" id="NF005089">
    <property type="entry name" value="PRK06522.1-4"/>
    <property type="match status" value="1"/>
</dbReference>
<comment type="pathway">
    <text evidence="1">Cofactor biosynthesis; (R)-pantothenate biosynthesis; (R)-pantoate from 3-methyl-2-oxobutanoate: step 2/2.</text>
</comment>
<proteinExistence type="predicted"/>
<dbReference type="Gene3D" id="3.40.50.720">
    <property type="entry name" value="NAD(P)-binding Rossmann-like Domain"/>
    <property type="match status" value="1"/>
</dbReference>
<dbReference type="PANTHER" id="PTHR21708:SF45">
    <property type="entry name" value="2-DEHYDROPANTOATE 2-REDUCTASE"/>
    <property type="match status" value="1"/>
</dbReference>
<dbReference type="UniPathway" id="UPA00028">
    <property type="reaction ID" value="UER00004"/>
</dbReference>
<evidence type="ECO:0000256" key="1">
    <source>
        <dbReference type="ARBA" id="ARBA00004994"/>
    </source>
</evidence>
<dbReference type="Gene3D" id="1.10.1040.10">
    <property type="entry name" value="N-(1-d-carboxylethyl)-l-norvaline Dehydrogenase, domain 2"/>
    <property type="match status" value="1"/>
</dbReference>
<dbReference type="PANTHER" id="PTHR21708">
    <property type="entry name" value="PROBABLE 2-DEHYDROPANTOATE 2-REDUCTASE"/>
    <property type="match status" value="1"/>
</dbReference>
<dbReference type="InterPro" id="IPR013752">
    <property type="entry name" value="KPA_reductase"/>
</dbReference>
<dbReference type="InterPro" id="IPR036291">
    <property type="entry name" value="NAD(P)-bd_dom_sf"/>
</dbReference>
<dbReference type="FunFam" id="1.10.1040.10:FF:000017">
    <property type="entry name" value="2-dehydropantoate 2-reductase"/>
    <property type="match status" value="1"/>
</dbReference>
<organism evidence="10 11">
    <name type="scientific">Neorhizobium alkalisoli</name>
    <dbReference type="NCBI Taxonomy" id="528178"/>
    <lineage>
        <taxon>Bacteria</taxon>
        <taxon>Pseudomonadati</taxon>
        <taxon>Pseudomonadota</taxon>
        <taxon>Alphaproteobacteria</taxon>
        <taxon>Hyphomicrobiales</taxon>
        <taxon>Rhizobiaceae</taxon>
        <taxon>Rhizobium/Agrobacterium group</taxon>
        <taxon>Neorhizobium</taxon>
    </lineage>
</organism>
<protein>
    <recommendedName>
        <fullName evidence="3">2-dehydropantoate 2-reductase</fullName>
        <ecNumber evidence="2">1.1.1.169</ecNumber>
    </recommendedName>
    <alternativeName>
        <fullName evidence="5">Ketopantoate reductase</fullName>
    </alternativeName>
</protein>
<feature type="chain" id="PRO_5022124330" description="2-dehydropantoate 2-reductase" evidence="7">
    <location>
        <begin position="20"/>
        <end position="333"/>
    </location>
</feature>
<evidence type="ECO:0000313" key="11">
    <source>
        <dbReference type="Proteomes" id="UP000320653"/>
    </source>
</evidence>
<dbReference type="Pfam" id="PF08546">
    <property type="entry name" value="ApbA_C"/>
    <property type="match status" value="1"/>
</dbReference>
<sequence length="333" mass="35448">MTITNICVYGAGALGGAFAAKIAAASNGANVSVVARGSHLSAIRENGLAVVYDRDGLEPVAAKVTATDDPALLPKQDLIITGLKGHQLSAAADGIASLLKPGTRVMMILNGIPWWYFHGDTESGFAGRQLPEVDPDGRIWDLIGPERVIGCVAYQGAEVIEPGKIRLTGKGHFYLGEPSGEMSDDLAEIAAILDRSDLEARPTARIRDEIWAKLRGNAAFNPISALTRALMNNMMANPELAQMVRRIMNEVQAVGTALGCRFTRSADEQFASASGFGPVRTSMLQDLLAGKQLEIMPLTGMVVSLGKLTGVPTPICETVLALTVQLDRENLRK</sequence>
<dbReference type="GO" id="GO:0005737">
    <property type="term" value="C:cytoplasm"/>
    <property type="evidence" value="ECO:0007669"/>
    <property type="project" value="TreeGrafter"/>
</dbReference>
<evidence type="ECO:0000256" key="4">
    <source>
        <dbReference type="ARBA" id="ARBA00022655"/>
    </source>
</evidence>
<dbReference type="GO" id="GO:0008677">
    <property type="term" value="F:2-dehydropantoate 2-reductase activity"/>
    <property type="evidence" value="ECO:0007669"/>
    <property type="project" value="UniProtKB-EC"/>
</dbReference>
<dbReference type="OrthoDB" id="9796561at2"/>
<feature type="signal peptide" evidence="7">
    <location>
        <begin position="1"/>
        <end position="19"/>
    </location>
</feature>
<dbReference type="AlphaFoldDB" id="A0A561R1K4"/>
<feature type="domain" description="Ketopantoate reductase N-terminal" evidence="8">
    <location>
        <begin position="6"/>
        <end position="178"/>
    </location>
</feature>
<evidence type="ECO:0000256" key="2">
    <source>
        <dbReference type="ARBA" id="ARBA00013014"/>
    </source>
</evidence>
<evidence type="ECO:0000256" key="7">
    <source>
        <dbReference type="SAM" id="SignalP"/>
    </source>
</evidence>
<dbReference type="InterPro" id="IPR051402">
    <property type="entry name" value="KPR-Related"/>
</dbReference>
<keyword evidence="11" id="KW-1185">Reference proteome</keyword>
<dbReference type="EMBL" id="VIWP01000002">
    <property type="protein sequence ID" value="TWF56501.1"/>
    <property type="molecule type" value="Genomic_DNA"/>
</dbReference>
<dbReference type="SUPFAM" id="SSF48179">
    <property type="entry name" value="6-phosphogluconate dehydrogenase C-terminal domain-like"/>
    <property type="match status" value="1"/>
</dbReference>
<evidence type="ECO:0000256" key="6">
    <source>
        <dbReference type="ARBA" id="ARBA00048793"/>
    </source>
</evidence>
<dbReference type="GO" id="GO:0015940">
    <property type="term" value="P:pantothenate biosynthetic process"/>
    <property type="evidence" value="ECO:0007669"/>
    <property type="project" value="UniProtKB-UniPathway"/>
</dbReference>
<dbReference type="Proteomes" id="UP000320653">
    <property type="component" value="Unassembled WGS sequence"/>
</dbReference>
<evidence type="ECO:0000256" key="5">
    <source>
        <dbReference type="ARBA" id="ARBA00032024"/>
    </source>
</evidence>
<dbReference type="RefSeq" id="WP_145634117.1">
    <property type="nucleotide sequence ID" value="NZ_VIWP01000002.1"/>
</dbReference>
<keyword evidence="7" id="KW-0732">Signal</keyword>
<evidence type="ECO:0000259" key="8">
    <source>
        <dbReference type="Pfam" id="PF02558"/>
    </source>
</evidence>
<evidence type="ECO:0000256" key="3">
    <source>
        <dbReference type="ARBA" id="ARBA00019465"/>
    </source>
</evidence>
<dbReference type="InterPro" id="IPR008927">
    <property type="entry name" value="6-PGluconate_DH-like_C_sf"/>
</dbReference>
<keyword evidence="4" id="KW-0566">Pantothenate biosynthesis</keyword>
<dbReference type="InterPro" id="IPR013328">
    <property type="entry name" value="6PGD_dom2"/>
</dbReference>
<comment type="caution">
    <text evidence="10">The sequence shown here is derived from an EMBL/GenBank/DDBJ whole genome shotgun (WGS) entry which is preliminary data.</text>
</comment>
<comment type="catalytic activity">
    <reaction evidence="6">
        <text>(R)-pantoate + NADP(+) = 2-dehydropantoate + NADPH + H(+)</text>
        <dbReference type="Rhea" id="RHEA:16233"/>
        <dbReference type="ChEBI" id="CHEBI:11561"/>
        <dbReference type="ChEBI" id="CHEBI:15378"/>
        <dbReference type="ChEBI" id="CHEBI:15980"/>
        <dbReference type="ChEBI" id="CHEBI:57783"/>
        <dbReference type="ChEBI" id="CHEBI:58349"/>
        <dbReference type="EC" id="1.1.1.169"/>
    </reaction>
</comment>
<dbReference type="SUPFAM" id="SSF51735">
    <property type="entry name" value="NAD(P)-binding Rossmann-fold domains"/>
    <property type="match status" value="1"/>
</dbReference>
<reference evidence="10 11" key="1">
    <citation type="submission" date="2019-06" db="EMBL/GenBank/DDBJ databases">
        <title>Sorghum-associated microbial communities from plants grown in Nebraska, USA.</title>
        <authorList>
            <person name="Schachtman D."/>
        </authorList>
    </citation>
    <scope>NUCLEOTIDE SEQUENCE [LARGE SCALE GENOMIC DNA]</scope>
    <source>
        <strain evidence="10 11">1225</strain>
    </source>
</reference>
<name>A0A561R1K4_9HYPH</name>
<dbReference type="EC" id="1.1.1.169" evidence="2"/>
<evidence type="ECO:0000259" key="9">
    <source>
        <dbReference type="Pfam" id="PF08546"/>
    </source>
</evidence>
<dbReference type="Pfam" id="PF02558">
    <property type="entry name" value="ApbA"/>
    <property type="match status" value="1"/>
</dbReference>
<accession>A0A561R1K4</accession>
<gene>
    <name evidence="10" type="ORF">FHW37_102131</name>
</gene>
<evidence type="ECO:0000313" key="10">
    <source>
        <dbReference type="EMBL" id="TWF56501.1"/>
    </source>
</evidence>